<evidence type="ECO:0000256" key="2">
    <source>
        <dbReference type="ARBA" id="ARBA00022977"/>
    </source>
</evidence>
<dbReference type="GO" id="GO:0005737">
    <property type="term" value="C:cytoplasm"/>
    <property type="evidence" value="ECO:0007669"/>
    <property type="project" value="TreeGrafter"/>
</dbReference>
<sequence>MQQLDRIAAASPRRIILREKDLSETDYRILAEKVINICRKYGTELMLHYYWKVAIELGWKNIHLPLYILRELSDDEKSSFECIGVSCHSVEDALEAQRLGAGYITAGHVFATDCKKGLAPRGLDFLKSVCESVSIPVYAIGGISPDNIGLVRKCGAAGGCVMSGFMKCAEPSEYISKFEKK</sequence>
<evidence type="ECO:0000313" key="4">
    <source>
        <dbReference type="EMBL" id="SHM22538.1"/>
    </source>
</evidence>
<evidence type="ECO:0000259" key="3">
    <source>
        <dbReference type="Pfam" id="PF02581"/>
    </source>
</evidence>
<dbReference type="PANTHER" id="PTHR20857:SF15">
    <property type="entry name" value="THIAMINE-PHOSPHATE SYNTHASE"/>
    <property type="match status" value="1"/>
</dbReference>
<gene>
    <name evidence="4" type="ORF">SAMN04487860_10275</name>
</gene>
<dbReference type="GO" id="GO:0009228">
    <property type="term" value="P:thiamine biosynthetic process"/>
    <property type="evidence" value="ECO:0007669"/>
    <property type="project" value="UniProtKB-KW"/>
</dbReference>
<accession>A0A1M7H285</accession>
<dbReference type="GO" id="GO:0004789">
    <property type="term" value="F:thiamine-phosphate diphosphorylase activity"/>
    <property type="evidence" value="ECO:0007669"/>
    <property type="project" value="TreeGrafter"/>
</dbReference>
<evidence type="ECO:0000313" key="5">
    <source>
        <dbReference type="Proteomes" id="UP000184394"/>
    </source>
</evidence>
<comment type="pathway">
    <text evidence="1">Cofactor biosynthesis; thiamine diphosphate biosynthesis.</text>
</comment>
<keyword evidence="2" id="KW-0784">Thiamine biosynthesis</keyword>
<dbReference type="AlphaFoldDB" id="A0A1M7H285"/>
<dbReference type="InterPro" id="IPR013785">
    <property type="entry name" value="Aldolase_TIM"/>
</dbReference>
<name>A0A1M7H285_RUMFL</name>
<dbReference type="InterPro" id="IPR036206">
    <property type="entry name" value="ThiamineP_synth_sf"/>
</dbReference>
<dbReference type="InterPro" id="IPR022998">
    <property type="entry name" value="ThiamineP_synth_TenI"/>
</dbReference>
<reference evidence="4 5" key="1">
    <citation type="submission" date="2016-11" db="EMBL/GenBank/DDBJ databases">
        <authorList>
            <person name="Jaros S."/>
            <person name="Januszkiewicz K."/>
            <person name="Wedrychowicz H."/>
        </authorList>
    </citation>
    <scope>NUCLEOTIDE SEQUENCE [LARGE SCALE GENOMIC DNA]</scope>
    <source>
        <strain evidence="4 5">Y1</strain>
    </source>
</reference>
<dbReference type="SUPFAM" id="SSF51391">
    <property type="entry name" value="Thiamin phosphate synthase"/>
    <property type="match status" value="1"/>
</dbReference>
<dbReference type="Proteomes" id="UP000184394">
    <property type="component" value="Unassembled WGS sequence"/>
</dbReference>
<dbReference type="CDD" id="cd00564">
    <property type="entry name" value="TMP_TenI"/>
    <property type="match status" value="1"/>
</dbReference>
<dbReference type="EMBL" id="FRCT01000002">
    <property type="protein sequence ID" value="SHM22538.1"/>
    <property type="molecule type" value="Genomic_DNA"/>
</dbReference>
<protein>
    <submittedName>
        <fullName evidence="4">Thiamine-phosphate pyrophosphorylase</fullName>
    </submittedName>
</protein>
<dbReference type="Gene3D" id="3.20.20.70">
    <property type="entry name" value="Aldolase class I"/>
    <property type="match status" value="1"/>
</dbReference>
<organism evidence="4 5">
    <name type="scientific">Ruminococcus flavefaciens</name>
    <dbReference type="NCBI Taxonomy" id="1265"/>
    <lineage>
        <taxon>Bacteria</taxon>
        <taxon>Bacillati</taxon>
        <taxon>Bacillota</taxon>
        <taxon>Clostridia</taxon>
        <taxon>Eubacteriales</taxon>
        <taxon>Oscillospiraceae</taxon>
        <taxon>Ruminococcus</taxon>
    </lineage>
</organism>
<feature type="domain" description="Thiamine phosphate synthase/TenI" evidence="3">
    <location>
        <begin position="3"/>
        <end position="164"/>
    </location>
</feature>
<evidence type="ECO:0000256" key="1">
    <source>
        <dbReference type="ARBA" id="ARBA00004948"/>
    </source>
</evidence>
<proteinExistence type="predicted"/>
<dbReference type="PANTHER" id="PTHR20857">
    <property type="entry name" value="THIAMINE-PHOSPHATE PYROPHOSPHORYLASE"/>
    <property type="match status" value="1"/>
</dbReference>
<dbReference type="Pfam" id="PF02581">
    <property type="entry name" value="TMP-TENI"/>
    <property type="match status" value="1"/>
</dbReference>